<dbReference type="InterPro" id="IPR018289">
    <property type="entry name" value="MULE_transposase_dom"/>
</dbReference>
<organism evidence="3 4">
    <name type="scientific">Chenopodium quinoa</name>
    <name type="common">Quinoa</name>
    <dbReference type="NCBI Taxonomy" id="63459"/>
    <lineage>
        <taxon>Eukaryota</taxon>
        <taxon>Viridiplantae</taxon>
        <taxon>Streptophyta</taxon>
        <taxon>Embryophyta</taxon>
        <taxon>Tracheophyta</taxon>
        <taxon>Spermatophyta</taxon>
        <taxon>Magnoliopsida</taxon>
        <taxon>eudicotyledons</taxon>
        <taxon>Gunneridae</taxon>
        <taxon>Pentapetalae</taxon>
        <taxon>Caryophyllales</taxon>
        <taxon>Chenopodiaceae</taxon>
        <taxon>Chenopodioideae</taxon>
        <taxon>Atripliceae</taxon>
        <taxon>Chenopodium</taxon>
    </lineage>
</organism>
<feature type="region of interest" description="Disordered" evidence="1">
    <location>
        <begin position="501"/>
        <end position="631"/>
    </location>
</feature>
<evidence type="ECO:0000313" key="3">
    <source>
        <dbReference type="EnsemblPlants" id="AUR62033657-RA:cds"/>
    </source>
</evidence>
<dbReference type="PANTHER" id="PTHR47718">
    <property type="entry name" value="OS01G0519700 PROTEIN"/>
    <property type="match status" value="1"/>
</dbReference>
<reference evidence="3" key="1">
    <citation type="journal article" date="2017" name="Nature">
        <title>The genome of Chenopodium quinoa.</title>
        <authorList>
            <person name="Jarvis D.E."/>
            <person name="Ho Y.S."/>
            <person name="Lightfoot D.J."/>
            <person name="Schmoeckel S.M."/>
            <person name="Li B."/>
            <person name="Borm T.J.A."/>
            <person name="Ohyanagi H."/>
            <person name="Mineta K."/>
            <person name="Michell C.T."/>
            <person name="Saber N."/>
            <person name="Kharbatia N.M."/>
            <person name="Rupper R.R."/>
            <person name="Sharp A.R."/>
            <person name="Dally N."/>
            <person name="Boughton B.A."/>
            <person name="Woo Y.H."/>
            <person name="Gao G."/>
            <person name="Schijlen E.G.W.M."/>
            <person name="Guo X."/>
            <person name="Momin A.A."/>
            <person name="Negrao S."/>
            <person name="Al-Babili S."/>
            <person name="Gehring C."/>
            <person name="Roessner U."/>
            <person name="Jung C."/>
            <person name="Murphy K."/>
            <person name="Arold S.T."/>
            <person name="Gojobori T."/>
            <person name="van der Linden C.G."/>
            <person name="van Loo E.N."/>
            <person name="Jellen E.N."/>
            <person name="Maughan P.J."/>
            <person name="Tester M."/>
        </authorList>
    </citation>
    <scope>NUCLEOTIDE SEQUENCE [LARGE SCALE GENOMIC DNA]</scope>
    <source>
        <strain evidence="3">cv. PI 614886</strain>
    </source>
</reference>
<keyword evidence="4" id="KW-1185">Reference proteome</keyword>
<proteinExistence type="predicted"/>
<dbReference type="Proteomes" id="UP000596660">
    <property type="component" value="Unplaced"/>
</dbReference>
<sequence length="631" mass="71832">MRNLALTTGGIREVGFLTKDLYNTCEKFKKQEIKDGDTETVLAYTRDDYDGIEKMFWCDGICQADYKAFGSVITFDTNYKVNAYNKPFVVIVGVNHHRNTVPLGVTLIANEKIDTYIWVLRQLLEAGGNVAPYIVVTDGDKYMATTIEEVFPHAHHRLCLWHLMRNIKGHTNRCFCSKIMKCVDGARTPSEFEQTWEDLMKAYDEVRDKKWAQDLYNDKEKWAEAFMVGQFYAVFCKELEFESRHIVTKVKEEKGHRDGSSTTYVLNDCVVKDCNYIVCYNDKLKQLGTHCQARSQGVAPPVIKRGGFVELLKKFMPRTYNVGDAATATDSYEVNEKPEKAWLHLVIEDDCVRHWNFAKFVFDSFVDAIKVFKSETNPTHWGGCTLLLMGIFCEYSLRMDYTNIWKYDLPRIRDWNDVNTKNLHELINKLKDGYFTRKMMGVIDKEKAIIVGKAPQPHVEMVERAFDRINDKIDRWGAAVNQMWRLIFNFLVDLTPGISEDDVGEGRRKKKRAKSEKEEDETSDYEDEKDSGTGDYADSDKEEDLGVVPDVEESTPKSLVAAEVEEPSLDVPADGAEEKPTPEAAADAADVNPTTNEGVPEDPTANLGNASELQPEGGSLTTKNKDHEADM</sequence>
<evidence type="ECO:0000256" key="1">
    <source>
        <dbReference type="SAM" id="MobiDB-lite"/>
    </source>
</evidence>
<dbReference type="Gramene" id="AUR62033657-RA">
    <property type="protein sequence ID" value="AUR62033657-RA:cds"/>
    <property type="gene ID" value="AUR62033657"/>
</dbReference>
<reference evidence="3" key="2">
    <citation type="submission" date="2021-03" db="UniProtKB">
        <authorList>
            <consortium name="EnsemblPlants"/>
        </authorList>
    </citation>
    <scope>IDENTIFICATION</scope>
</reference>
<protein>
    <recommendedName>
        <fullName evidence="2">MULE transposase domain-containing protein</fullName>
    </recommendedName>
</protein>
<dbReference type="EnsemblPlants" id="AUR62033657-RA">
    <property type="protein sequence ID" value="AUR62033657-RA:cds"/>
    <property type="gene ID" value="AUR62033657"/>
</dbReference>
<feature type="compositionally biased region" description="Acidic residues" evidence="1">
    <location>
        <begin position="518"/>
        <end position="529"/>
    </location>
</feature>
<accession>A0A803MQV6</accession>
<evidence type="ECO:0000313" key="4">
    <source>
        <dbReference type="Proteomes" id="UP000596660"/>
    </source>
</evidence>
<dbReference type="Pfam" id="PF10551">
    <property type="entry name" value="MULE"/>
    <property type="match status" value="1"/>
</dbReference>
<feature type="compositionally biased region" description="Acidic residues" evidence="1">
    <location>
        <begin position="540"/>
        <end position="553"/>
    </location>
</feature>
<dbReference type="AlphaFoldDB" id="A0A803MQV6"/>
<evidence type="ECO:0000259" key="2">
    <source>
        <dbReference type="Pfam" id="PF10551"/>
    </source>
</evidence>
<name>A0A803MQV6_CHEQI</name>
<dbReference type="PANTHER" id="PTHR47718:SF15">
    <property type="entry name" value="PROTEIN FAR1-RELATED SEQUENCE 5-LIKE"/>
    <property type="match status" value="1"/>
</dbReference>
<feature type="domain" description="MULE transposase" evidence="2">
    <location>
        <begin position="72"/>
        <end position="166"/>
    </location>
</feature>